<dbReference type="CDD" id="cd04301">
    <property type="entry name" value="NAT_SF"/>
    <property type="match status" value="1"/>
</dbReference>
<evidence type="ECO:0000313" key="4">
    <source>
        <dbReference type="EMBL" id="MDG0867507.1"/>
    </source>
</evidence>
<sequence>MNCASIVALVAGRRHTLLQLPKHHTALSQSGILSTLANVRIRNFNWSDLDTLQHLLNEAGRHGHRDWPSNSNDLRSELEFPRVKPEQNIALAMAGSEAVGYAIVEPESNIGRSVIGLGSSLVGLATRNQLLEWAMDRAKTEAPIAHLSTRDNESELEKLIDQFGWKKVRKYLKLVASAELIPAPAVMPEGFSARTMLGLDEVPELTYLQNSAFSEHFGYSPNTEDEISARLTAADSNFDDVVMIHDANEQLVAYCWTQVQDRAGSKVGRIGMTGVLPTARKKGLGRAIAEVGYNHLLTRNVDSVELDVDSVNAPAIKVYSSMGFERSSEVNWWRRSL</sequence>
<accession>A0AAJ6CTB4</accession>
<evidence type="ECO:0000256" key="1">
    <source>
        <dbReference type="ARBA" id="ARBA00022679"/>
    </source>
</evidence>
<keyword evidence="2" id="KW-0012">Acyltransferase</keyword>
<feature type="domain" description="N-acetyltransferase" evidence="3">
    <location>
        <begin position="191"/>
        <end position="337"/>
    </location>
</feature>
<dbReference type="EMBL" id="WMBE01000003">
    <property type="protein sequence ID" value="MDG0867507.1"/>
    <property type="molecule type" value="Genomic_DNA"/>
</dbReference>
<evidence type="ECO:0000256" key="2">
    <source>
        <dbReference type="ARBA" id="ARBA00023315"/>
    </source>
</evidence>
<reference evidence="5" key="2">
    <citation type="journal article" date="2023" name="Nat. Commun.">
        <title>Cultivation of marine bacteria of the SAR202 clade.</title>
        <authorList>
            <person name="Lim Y."/>
            <person name="Seo J.H."/>
            <person name="Giovannoni S.J."/>
            <person name="Kang I."/>
            <person name="Cho J.C."/>
        </authorList>
    </citation>
    <scope>NUCLEOTIDE SEQUENCE</scope>
    <source>
        <strain evidence="5">JH1073</strain>
    </source>
</reference>
<dbReference type="InterPro" id="IPR016181">
    <property type="entry name" value="Acyl_CoA_acyltransferase"/>
</dbReference>
<evidence type="ECO:0000259" key="3">
    <source>
        <dbReference type="PROSITE" id="PS51186"/>
    </source>
</evidence>
<dbReference type="AlphaFoldDB" id="A0AAJ6CTB4"/>
<dbReference type="SUPFAM" id="SSF55729">
    <property type="entry name" value="Acyl-CoA N-acyltransferases (Nat)"/>
    <property type="match status" value="2"/>
</dbReference>
<dbReference type="Gene3D" id="3.40.630.30">
    <property type="match status" value="1"/>
</dbReference>
<dbReference type="GO" id="GO:0016747">
    <property type="term" value="F:acyltransferase activity, transferring groups other than amino-acyl groups"/>
    <property type="evidence" value="ECO:0007669"/>
    <property type="project" value="InterPro"/>
</dbReference>
<gene>
    <name evidence="4" type="ORF">GKO46_10570</name>
    <name evidence="5" type="ORF">GKO48_10970</name>
</gene>
<keyword evidence="1" id="KW-0808">Transferase</keyword>
<dbReference type="Proteomes" id="UP001321249">
    <property type="component" value="Unassembled WGS sequence"/>
</dbReference>
<protein>
    <submittedName>
        <fullName evidence="5">GNAT family N-acetyltransferase</fullName>
    </submittedName>
</protein>
<dbReference type="PROSITE" id="PS51186">
    <property type="entry name" value="GNAT"/>
    <property type="match status" value="1"/>
</dbReference>
<reference evidence="6 7" key="1">
    <citation type="submission" date="2019-11" db="EMBL/GenBank/DDBJ databases">
        <authorList>
            <person name="Cho J.-C."/>
        </authorList>
    </citation>
    <scope>NUCLEOTIDE SEQUENCE [LARGE SCALE GENOMIC DNA]</scope>
    <source>
        <strain evidence="5 6">JH1073</strain>
        <strain evidence="4 7">JH702</strain>
    </source>
</reference>
<evidence type="ECO:0000313" key="7">
    <source>
        <dbReference type="Proteomes" id="UP001321249"/>
    </source>
</evidence>
<evidence type="ECO:0000313" key="5">
    <source>
        <dbReference type="EMBL" id="WFG40118.1"/>
    </source>
</evidence>
<name>A0AAJ6CTB4_9CHLR</name>
<evidence type="ECO:0000313" key="6">
    <source>
        <dbReference type="Proteomes" id="UP001219901"/>
    </source>
</evidence>
<dbReference type="EMBL" id="CP046147">
    <property type="protein sequence ID" value="WFG40118.1"/>
    <property type="molecule type" value="Genomic_DNA"/>
</dbReference>
<reference evidence="6" key="3">
    <citation type="submission" date="2023-06" db="EMBL/GenBank/DDBJ databases">
        <title>Pangenomics reveal diversification of enzyme families and niche specialization in globally abundant SAR202 bacteria.</title>
        <authorList>
            <person name="Saw J.H.W."/>
        </authorList>
    </citation>
    <scope>NUCLEOTIDE SEQUENCE [LARGE SCALE GENOMIC DNA]</scope>
    <source>
        <strain evidence="6">JH1073</strain>
    </source>
</reference>
<dbReference type="InterPro" id="IPR000182">
    <property type="entry name" value="GNAT_dom"/>
</dbReference>
<dbReference type="Proteomes" id="UP001219901">
    <property type="component" value="Chromosome"/>
</dbReference>
<organism evidence="5 6">
    <name type="scientific">Candidatus Lucifugimonas marina</name>
    <dbReference type="NCBI Taxonomy" id="3038979"/>
    <lineage>
        <taxon>Bacteria</taxon>
        <taxon>Bacillati</taxon>
        <taxon>Chloroflexota</taxon>
        <taxon>Dehalococcoidia</taxon>
        <taxon>SAR202 cluster</taxon>
        <taxon>Candidatus Lucifugimonadales</taxon>
        <taxon>Candidatus Lucifugimonadaceae</taxon>
        <taxon>Candidatus Lucifugimonas</taxon>
    </lineage>
</organism>
<dbReference type="InterPro" id="IPR050832">
    <property type="entry name" value="Bact_Acetyltransf"/>
</dbReference>
<dbReference type="Pfam" id="PF00583">
    <property type="entry name" value="Acetyltransf_1"/>
    <property type="match status" value="1"/>
</dbReference>
<keyword evidence="6" id="KW-1185">Reference proteome</keyword>
<proteinExistence type="predicted"/>
<dbReference type="PANTHER" id="PTHR43877:SF2">
    <property type="entry name" value="AMINOALKYLPHOSPHONATE N-ACETYLTRANSFERASE-RELATED"/>
    <property type="match status" value="1"/>
</dbReference>
<dbReference type="PANTHER" id="PTHR43877">
    <property type="entry name" value="AMINOALKYLPHOSPHONATE N-ACETYLTRANSFERASE-RELATED-RELATED"/>
    <property type="match status" value="1"/>
</dbReference>